<feature type="region of interest" description="Disordered" evidence="1">
    <location>
        <begin position="131"/>
        <end position="223"/>
    </location>
</feature>
<evidence type="ECO:0000313" key="3">
    <source>
        <dbReference type="EMBL" id="TWT98852.1"/>
    </source>
</evidence>
<dbReference type="RefSeq" id="WP_146577522.1">
    <property type="nucleotide sequence ID" value="NZ_SJPM01000003.1"/>
</dbReference>
<keyword evidence="2" id="KW-1133">Transmembrane helix</keyword>
<sequence length="703" mass="77057">MTPSDFNPTHGEPELRGEHQLEGENHRSVDDAFWEVFLTEAFGRTEATEEPKQRSGPPDQTQLILHRWHQTRDESTLLRPSRVPSISTKAKSNPFSNWIGGFATVAGLLIVAGLAWGVQNRMKVDALAKQEGTSGKVPAGLPATSVPQRVDSTSIPKTERADSGRTDEPELDNSLPARVIELAGAPPSPPTDSDPSTDNPKHGLPMGAADHRSRLSDPQERTAMRPIEPIRLVSRSIDAHLKTYWQRVEVNATALISKEQTVARLKDRYGIQLSPDSVGDPEAILAELQGPDNLNALALRFVETISATAAVAPSVATDSPWMVQLRQTWKQRSGMDRLVASWFEPTKVEHAGTDQTNNNQADQAAQQPEPLQWLFGTTQPHERLVKAASLTHNADLRCQRCHDMPALAKDLNRQTEYWAFAATMIPFISDNVSKDQRIFYDTVDGRRKLAEVRPELTPTAENLIGSSKLASGLVDWVWRAIHGRPLVTNPYDLSGTTDEEIRGLHQELADDLMASDFDLLRTISLVMTESILGRSVPEAMTPEGILASNDEKWTQAVAAIDSFAAAAPASRTTSVKQRMQLVAEVGTPKIHQLGGINAVLAQPLGSEDIEGADSVASKRNRDKVLGPAQTAAIAGLPMRSTWVMPGWLDRLENSQSRQEHLAHLAGKLELPASVGELADKMRAAGVDEDLILQRIWWIIGPQG</sequence>
<dbReference type="Proteomes" id="UP000316213">
    <property type="component" value="Unassembled WGS sequence"/>
</dbReference>
<evidence type="ECO:0000313" key="4">
    <source>
        <dbReference type="Proteomes" id="UP000316213"/>
    </source>
</evidence>
<feature type="compositionally biased region" description="Basic and acidic residues" evidence="1">
    <location>
        <begin position="209"/>
        <end position="223"/>
    </location>
</feature>
<feature type="region of interest" description="Disordered" evidence="1">
    <location>
        <begin position="1"/>
        <end position="24"/>
    </location>
</feature>
<dbReference type="AlphaFoldDB" id="A0A5C6AFP1"/>
<feature type="compositionally biased region" description="Basic and acidic residues" evidence="1">
    <location>
        <begin position="157"/>
        <end position="168"/>
    </location>
</feature>
<evidence type="ECO:0000256" key="1">
    <source>
        <dbReference type="SAM" id="MobiDB-lite"/>
    </source>
</evidence>
<feature type="compositionally biased region" description="Basic and acidic residues" evidence="1">
    <location>
        <begin position="11"/>
        <end position="24"/>
    </location>
</feature>
<comment type="caution">
    <text evidence="3">The sequence shown here is derived from an EMBL/GenBank/DDBJ whole genome shotgun (WGS) entry which is preliminary data.</text>
</comment>
<protein>
    <recommendedName>
        <fullName evidence="5">DUF1549 domain-containing protein</fullName>
    </recommendedName>
</protein>
<dbReference type="OrthoDB" id="223445at2"/>
<evidence type="ECO:0008006" key="5">
    <source>
        <dbReference type="Google" id="ProtNLM"/>
    </source>
</evidence>
<keyword evidence="4" id="KW-1185">Reference proteome</keyword>
<proteinExistence type="predicted"/>
<gene>
    <name evidence="3" type="ORF">Pla100_20180</name>
</gene>
<feature type="compositionally biased region" description="Polar residues" evidence="1">
    <location>
        <begin position="145"/>
        <end position="156"/>
    </location>
</feature>
<keyword evidence="2" id="KW-0472">Membrane</keyword>
<feature type="transmembrane region" description="Helical" evidence="2">
    <location>
        <begin position="98"/>
        <end position="118"/>
    </location>
</feature>
<evidence type="ECO:0000256" key="2">
    <source>
        <dbReference type="SAM" id="Phobius"/>
    </source>
</evidence>
<organism evidence="3 4">
    <name type="scientific">Neorhodopirellula pilleata</name>
    <dbReference type="NCBI Taxonomy" id="2714738"/>
    <lineage>
        <taxon>Bacteria</taxon>
        <taxon>Pseudomonadati</taxon>
        <taxon>Planctomycetota</taxon>
        <taxon>Planctomycetia</taxon>
        <taxon>Pirellulales</taxon>
        <taxon>Pirellulaceae</taxon>
        <taxon>Neorhodopirellula</taxon>
    </lineage>
</organism>
<name>A0A5C6AFP1_9BACT</name>
<keyword evidence="2" id="KW-0812">Transmembrane</keyword>
<accession>A0A5C6AFP1</accession>
<reference evidence="3 4" key="1">
    <citation type="submission" date="2019-02" db="EMBL/GenBank/DDBJ databases">
        <title>Deep-cultivation of Planctomycetes and their phenomic and genomic characterization uncovers novel biology.</title>
        <authorList>
            <person name="Wiegand S."/>
            <person name="Jogler M."/>
            <person name="Boedeker C."/>
            <person name="Pinto D."/>
            <person name="Vollmers J."/>
            <person name="Rivas-Marin E."/>
            <person name="Kohn T."/>
            <person name="Peeters S.H."/>
            <person name="Heuer A."/>
            <person name="Rast P."/>
            <person name="Oberbeckmann S."/>
            <person name="Bunk B."/>
            <person name="Jeske O."/>
            <person name="Meyerdierks A."/>
            <person name="Storesund J.E."/>
            <person name="Kallscheuer N."/>
            <person name="Luecker S."/>
            <person name="Lage O.M."/>
            <person name="Pohl T."/>
            <person name="Merkel B.J."/>
            <person name="Hornburger P."/>
            <person name="Mueller R.-W."/>
            <person name="Bruemmer F."/>
            <person name="Labrenz M."/>
            <person name="Spormann A.M."/>
            <person name="Op Den Camp H."/>
            <person name="Overmann J."/>
            <person name="Amann R."/>
            <person name="Jetten M.S.M."/>
            <person name="Mascher T."/>
            <person name="Medema M.H."/>
            <person name="Devos D.P."/>
            <person name="Kaster A.-K."/>
            <person name="Ovreas L."/>
            <person name="Rohde M."/>
            <person name="Galperin M.Y."/>
            <person name="Jogler C."/>
        </authorList>
    </citation>
    <scope>NUCLEOTIDE SEQUENCE [LARGE SCALE GENOMIC DNA]</scope>
    <source>
        <strain evidence="3 4">Pla100</strain>
    </source>
</reference>
<dbReference type="EMBL" id="SJPM01000003">
    <property type="protein sequence ID" value="TWT98852.1"/>
    <property type="molecule type" value="Genomic_DNA"/>
</dbReference>